<name>A0A432D051_9VIBR</name>
<dbReference type="Gene3D" id="2.60.120.380">
    <property type="match status" value="1"/>
</dbReference>
<dbReference type="EMBL" id="RXZH01000001">
    <property type="protein sequence ID" value="RTZ17281.1"/>
    <property type="molecule type" value="Genomic_DNA"/>
</dbReference>
<feature type="signal peptide" evidence="2">
    <location>
        <begin position="1"/>
        <end position="20"/>
    </location>
</feature>
<protein>
    <recommendedName>
        <fullName evidence="5">Peptidase C-terminal archaeal/bacterial domain-containing protein</fullName>
    </recommendedName>
</protein>
<keyword evidence="2" id="KW-0732">Signal</keyword>
<dbReference type="Proteomes" id="UP000268973">
    <property type="component" value="Unassembled WGS sequence"/>
</dbReference>
<evidence type="ECO:0008006" key="5">
    <source>
        <dbReference type="Google" id="ProtNLM"/>
    </source>
</evidence>
<evidence type="ECO:0000256" key="1">
    <source>
        <dbReference type="SAM" id="MobiDB-lite"/>
    </source>
</evidence>
<proteinExistence type="predicted"/>
<gene>
    <name evidence="3" type="ORF">EJ063_00425</name>
</gene>
<organism evidence="3 4">
    <name type="scientific">Vibrio aquaticus</name>
    <dbReference type="NCBI Taxonomy" id="2496559"/>
    <lineage>
        <taxon>Bacteria</taxon>
        <taxon>Pseudomonadati</taxon>
        <taxon>Pseudomonadota</taxon>
        <taxon>Gammaproteobacteria</taxon>
        <taxon>Vibrionales</taxon>
        <taxon>Vibrionaceae</taxon>
        <taxon>Vibrio</taxon>
    </lineage>
</organism>
<evidence type="ECO:0000313" key="3">
    <source>
        <dbReference type="EMBL" id="RTZ17281.1"/>
    </source>
</evidence>
<sequence>MKFKIAWLAMAVVLAPNALADQEENIDKESKVAPDSTISNLIVANNLAMKGVEDKDPLLLITSAKLIKLNSVEQKDREKKSEGGTKSTKQERARYDAQTLLEYAEEWSGDNDAYASLIKQVENLSTRGRIGGNAIHSDRVEAGAVDTYVVPFYGREVAEVAVIGDGDTDIDLHIYDHNGNLICEDTDATDTTYCYWVPRFDGDFIITIKNYGSVYNAYDLLTN</sequence>
<feature type="region of interest" description="Disordered" evidence="1">
    <location>
        <begin position="73"/>
        <end position="92"/>
    </location>
</feature>
<reference evidence="3 4" key="1">
    <citation type="submission" date="2018-12" db="EMBL/GenBank/DDBJ databases">
        <title>Vibrio sp. isolated from China Sea.</title>
        <authorList>
            <person name="Li Y."/>
        </authorList>
    </citation>
    <scope>NUCLEOTIDE SEQUENCE [LARGE SCALE GENOMIC DNA]</scope>
    <source>
        <strain evidence="3 4">BEI207</strain>
    </source>
</reference>
<keyword evidence="4" id="KW-1185">Reference proteome</keyword>
<accession>A0A432D051</accession>
<evidence type="ECO:0000256" key="2">
    <source>
        <dbReference type="SAM" id="SignalP"/>
    </source>
</evidence>
<dbReference type="AlphaFoldDB" id="A0A432D051"/>
<dbReference type="OrthoDB" id="1092590at2"/>
<evidence type="ECO:0000313" key="4">
    <source>
        <dbReference type="Proteomes" id="UP000268973"/>
    </source>
</evidence>
<comment type="caution">
    <text evidence="3">The sequence shown here is derived from an EMBL/GenBank/DDBJ whole genome shotgun (WGS) entry which is preliminary data.</text>
</comment>
<feature type="chain" id="PRO_5019544885" description="Peptidase C-terminal archaeal/bacterial domain-containing protein" evidence="2">
    <location>
        <begin position="21"/>
        <end position="223"/>
    </location>
</feature>
<dbReference type="RefSeq" id="WP_126572037.1">
    <property type="nucleotide sequence ID" value="NZ_RXZH01000001.1"/>
</dbReference>